<evidence type="ECO:0000256" key="1">
    <source>
        <dbReference type="SAM" id="Phobius"/>
    </source>
</evidence>
<name>A0A7Y7WWJ9_9PSED</name>
<organism evidence="2 3">
    <name type="scientific">Pseudomonas gingeri</name>
    <dbReference type="NCBI Taxonomy" id="117681"/>
    <lineage>
        <taxon>Bacteria</taxon>
        <taxon>Pseudomonadati</taxon>
        <taxon>Pseudomonadota</taxon>
        <taxon>Gammaproteobacteria</taxon>
        <taxon>Pseudomonadales</taxon>
        <taxon>Pseudomonadaceae</taxon>
        <taxon>Pseudomonas</taxon>
    </lineage>
</organism>
<feature type="transmembrane region" description="Helical" evidence="1">
    <location>
        <begin position="33"/>
        <end position="50"/>
    </location>
</feature>
<dbReference type="EMBL" id="JACAQA010000031">
    <property type="protein sequence ID" value="NWB88596.1"/>
    <property type="molecule type" value="Genomic_DNA"/>
</dbReference>
<dbReference type="AlphaFoldDB" id="A0A7Y7WWJ9"/>
<keyword evidence="1" id="KW-0812">Transmembrane</keyword>
<accession>A0A7Y7WWJ9</accession>
<comment type="caution">
    <text evidence="2">The sequence shown here is derived from an EMBL/GenBank/DDBJ whole genome shotgun (WGS) entry which is preliminary data.</text>
</comment>
<evidence type="ECO:0000313" key="3">
    <source>
        <dbReference type="Proteomes" id="UP000522864"/>
    </source>
</evidence>
<gene>
    <name evidence="2" type="ORF">HX830_27385</name>
</gene>
<sequence length="52" mass="5683">MHKRRIHTADVSAGQADLHNCFSGVLSRLTGNFGLMIAVFTAVMVMAIHLDK</sequence>
<dbReference type="RefSeq" id="WP_177103792.1">
    <property type="nucleotide sequence ID" value="NZ_JACAQA010000031.1"/>
</dbReference>
<keyword evidence="1" id="KW-1133">Transmembrane helix</keyword>
<protein>
    <submittedName>
        <fullName evidence="2">Uncharacterized protein</fullName>
    </submittedName>
</protein>
<proteinExistence type="predicted"/>
<reference evidence="2 3" key="1">
    <citation type="submission" date="2020-04" db="EMBL/GenBank/DDBJ databases">
        <title>Molecular characterization of pseudomonads from Agaricus bisporus reveal novel blotch 2 pathogens in Western Europe.</title>
        <authorList>
            <person name="Taparia T."/>
            <person name="Krijger M."/>
            <person name="Haynes E."/>
            <person name="Elpinstone J.G."/>
            <person name="Noble R."/>
            <person name="Van Der Wolf J."/>
        </authorList>
    </citation>
    <scope>NUCLEOTIDE SEQUENCE [LARGE SCALE GENOMIC DNA]</scope>
    <source>
        <strain evidence="2 3">G9001</strain>
    </source>
</reference>
<dbReference type="Proteomes" id="UP000522864">
    <property type="component" value="Unassembled WGS sequence"/>
</dbReference>
<evidence type="ECO:0000313" key="2">
    <source>
        <dbReference type="EMBL" id="NWB88596.1"/>
    </source>
</evidence>
<keyword evidence="1" id="KW-0472">Membrane</keyword>